<evidence type="ECO:0000256" key="1">
    <source>
        <dbReference type="PIRSR" id="PIRSR000390-1"/>
    </source>
</evidence>
<dbReference type="InterPro" id="IPR015422">
    <property type="entry name" value="PyrdxlP-dep_Trfase_small"/>
</dbReference>
<dbReference type="Gene3D" id="3.40.640.10">
    <property type="entry name" value="Type I PLP-dependent aspartate aminotransferase-like (Major domain)"/>
    <property type="match status" value="1"/>
</dbReference>
<gene>
    <name evidence="4" type="ORF">A2782_00185</name>
</gene>
<dbReference type="STRING" id="1797513.A2782_00185"/>
<dbReference type="PIRSF" id="PIRSF000390">
    <property type="entry name" value="PLP_StrS"/>
    <property type="match status" value="1"/>
</dbReference>
<evidence type="ECO:0008006" key="6">
    <source>
        <dbReference type="Google" id="ProtNLM"/>
    </source>
</evidence>
<dbReference type="PANTHER" id="PTHR30244">
    <property type="entry name" value="TRANSAMINASE"/>
    <property type="match status" value="1"/>
</dbReference>
<comment type="similarity">
    <text evidence="3">Belongs to the DegT/DnrJ/EryC1 family.</text>
</comment>
<organism evidence="4 5">
    <name type="scientific">Candidatus Blackburnbacteria bacterium RIFCSPHIGHO2_01_FULL_43_15b</name>
    <dbReference type="NCBI Taxonomy" id="1797513"/>
    <lineage>
        <taxon>Bacteria</taxon>
        <taxon>Candidatus Blackburniibacteriota</taxon>
    </lineage>
</organism>
<protein>
    <recommendedName>
        <fullName evidence="6">DegT/DnrJ/EryC1/StrS aminotransferase</fullName>
    </recommendedName>
</protein>
<dbReference type="InterPro" id="IPR015421">
    <property type="entry name" value="PyrdxlP-dep_Trfase_major"/>
</dbReference>
<evidence type="ECO:0000256" key="3">
    <source>
        <dbReference type="RuleBase" id="RU004508"/>
    </source>
</evidence>
<dbReference type="Proteomes" id="UP000177967">
    <property type="component" value="Unassembled WGS sequence"/>
</dbReference>
<name>A0A1G1V1L8_9BACT</name>
<dbReference type="InterPro" id="IPR000653">
    <property type="entry name" value="DegT/StrS_aminotransferase"/>
</dbReference>
<evidence type="ECO:0000256" key="2">
    <source>
        <dbReference type="PIRSR" id="PIRSR000390-2"/>
    </source>
</evidence>
<dbReference type="SUPFAM" id="SSF53383">
    <property type="entry name" value="PLP-dependent transferases"/>
    <property type="match status" value="1"/>
</dbReference>
<evidence type="ECO:0000313" key="4">
    <source>
        <dbReference type="EMBL" id="OGY09297.1"/>
    </source>
</evidence>
<dbReference type="EMBL" id="MHBW01000012">
    <property type="protein sequence ID" value="OGY09297.1"/>
    <property type="molecule type" value="Genomic_DNA"/>
</dbReference>
<comment type="caution">
    <text evidence="4">The sequence shown here is derived from an EMBL/GenBank/DDBJ whole genome shotgun (WGS) entry which is preliminary data.</text>
</comment>
<keyword evidence="2 3" id="KW-0663">Pyridoxal phosphate</keyword>
<accession>A0A1G1V1L8</accession>
<feature type="modified residue" description="N6-(pyridoxal phosphate)lysine" evidence="2">
    <location>
        <position position="175"/>
    </location>
</feature>
<dbReference type="GO" id="GO:0008483">
    <property type="term" value="F:transaminase activity"/>
    <property type="evidence" value="ECO:0007669"/>
    <property type="project" value="TreeGrafter"/>
</dbReference>
<dbReference type="Pfam" id="PF01041">
    <property type="entry name" value="DegT_DnrJ_EryC1"/>
    <property type="match status" value="2"/>
</dbReference>
<dbReference type="GO" id="GO:0030170">
    <property type="term" value="F:pyridoxal phosphate binding"/>
    <property type="evidence" value="ECO:0007669"/>
    <property type="project" value="TreeGrafter"/>
</dbReference>
<dbReference type="Gene3D" id="3.90.1150.10">
    <property type="entry name" value="Aspartate Aminotransferase, domain 1"/>
    <property type="match status" value="1"/>
</dbReference>
<feature type="active site" description="Proton acceptor" evidence="1">
    <location>
        <position position="175"/>
    </location>
</feature>
<dbReference type="InterPro" id="IPR015424">
    <property type="entry name" value="PyrdxlP-dep_Trfase"/>
</dbReference>
<reference evidence="4 5" key="1">
    <citation type="journal article" date="2016" name="Nat. Commun.">
        <title>Thousands of microbial genomes shed light on interconnected biogeochemical processes in an aquifer system.</title>
        <authorList>
            <person name="Anantharaman K."/>
            <person name="Brown C.T."/>
            <person name="Hug L.A."/>
            <person name="Sharon I."/>
            <person name="Castelle C.J."/>
            <person name="Probst A.J."/>
            <person name="Thomas B.C."/>
            <person name="Singh A."/>
            <person name="Wilkins M.J."/>
            <person name="Karaoz U."/>
            <person name="Brodie E.L."/>
            <person name="Williams K.H."/>
            <person name="Hubbard S.S."/>
            <person name="Banfield J.F."/>
        </authorList>
    </citation>
    <scope>NUCLEOTIDE SEQUENCE [LARGE SCALE GENOMIC DNA]</scope>
</reference>
<dbReference type="PANTHER" id="PTHR30244:SF34">
    <property type="entry name" value="DTDP-4-AMINO-4,6-DIDEOXYGALACTOSE TRANSAMINASE"/>
    <property type="match status" value="1"/>
</dbReference>
<dbReference type="GO" id="GO:0000271">
    <property type="term" value="P:polysaccharide biosynthetic process"/>
    <property type="evidence" value="ECO:0007669"/>
    <property type="project" value="TreeGrafter"/>
</dbReference>
<proteinExistence type="inferred from homology"/>
<sequence length="382" mass="42442">MRPIHISLGPNYEKDDAILALKTLLNPFKWFGKSEAGKLESNFEKLFPGYKALAINSGRSAEYLILKALGIGEGDEVLVQDFTCVAVPNAACWLGAKAVSAASGTDYNFDLSDLRKKVNKNTRAIIVQNTFGIPADTRAIAQTVGDKVTVIEDCAHALGIKVSGGIAFFSFGRDKIISSVFGGMILVSDGDLFNRIKVLRDKLLNPSIFWTIQQLLHPVVLSFILPTYTLGLGKLMLVILQKSNILSRAVYPEERSGGHPMVFPTKMPAALAILALNQLKKLERFNKHRKSIAQFYFDNLKLRGVVLPPNNKDAIWLRFPIKVSDGPGLLKYAKQRGIVLGDWYKDSDENTVNLPTYPNMNLEDAQKVVRLVEEWINTQHNE</sequence>
<evidence type="ECO:0000313" key="5">
    <source>
        <dbReference type="Proteomes" id="UP000177967"/>
    </source>
</evidence>
<dbReference type="AlphaFoldDB" id="A0A1G1V1L8"/>